<evidence type="ECO:0000313" key="2">
    <source>
        <dbReference type="Proteomes" id="UP000242205"/>
    </source>
</evidence>
<dbReference type="AlphaFoldDB" id="A0A2I6S9C9"/>
<proteinExistence type="predicted"/>
<reference evidence="1 2" key="1">
    <citation type="submission" date="2018-01" db="EMBL/GenBank/DDBJ databases">
        <authorList>
            <person name="Fu G.-Y."/>
        </authorList>
    </citation>
    <scope>NUCLEOTIDE SEQUENCE [LARGE SCALE GENOMIC DNA]</scope>
    <source>
        <strain evidence="1 2">SY39</strain>
    </source>
</reference>
<dbReference type="EMBL" id="CP025682">
    <property type="protein sequence ID" value="AUN95855.1"/>
    <property type="molecule type" value="Genomic_DNA"/>
</dbReference>
<protein>
    <submittedName>
        <fullName evidence="1">Uncharacterized protein</fullName>
    </submittedName>
</protein>
<dbReference type="RefSeq" id="WP_102247900.1">
    <property type="nucleotide sequence ID" value="NZ_CP025682.1"/>
</dbReference>
<dbReference type="OrthoDB" id="8777575at2"/>
<dbReference type="KEGG" id="atw:C0099_13505"/>
<evidence type="ECO:0000313" key="1">
    <source>
        <dbReference type="EMBL" id="AUN95855.1"/>
    </source>
</evidence>
<dbReference type="Proteomes" id="UP000242205">
    <property type="component" value="Chromosome"/>
</dbReference>
<sequence length="85" mass="9729">MEKAERARQPVVRGELKVFENRLHPFNRSVLCAQVLGALDGLEQPLIPELADVHLIWLDGKRLRLRGNEMVEGALFAQTWDVRLV</sequence>
<name>A0A2I6S9C9_9RHOO</name>
<organism evidence="1 2">
    <name type="scientific">Pseudazoarcus pumilus</name>
    <dbReference type="NCBI Taxonomy" id="2067960"/>
    <lineage>
        <taxon>Bacteria</taxon>
        <taxon>Pseudomonadati</taxon>
        <taxon>Pseudomonadota</taxon>
        <taxon>Betaproteobacteria</taxon>
        <taxon>Rhodocyclales</taxon>
        <taxon>Zoogloeaceae</taxon>
        <taxon>Pseudazoarcus</taxon>
    </lineage>
</organism>
<gene>
    <name evidence="1" type="ORF">C0099_13505</name>
</gene>
<keyword evidence="2" id="KW-1185">Reference proteome</keyword>
<accession>A0A2I6S9C9</accession>